<feature type="compositionally biased region" description="Basic and acidic residues" evidence="5">
    <location>
        <begin position="1027"/>
        <end position="1043"/>
    </location>
</feature>
<proteinExistence type="predicted"/>
<feature type="compositionally biased region" description="Polar residues" evidence="5">
    <location>
        <begin position="847"/>
        <end position="860"/>
    </location>
</feature>
<evidence type="ECO:0000256" key="5">
    <source>
        <dbReference type="SAM" id="MobiDB-lite"/>
    </source>
</evidence>
<feature type="coiled-coil region" evidence="4">
    <location>
        <begin position="379"/>
        <end position="442"/>
    </location>
</feature>
<feature type="compositionally biased region" description="Basic and acidic residues" evidence="5">
    <location>
        <begin position="7"/>
        <end position="18"/>
    </location>
</feature>
<evidence type="ECO:0000313" key="8">
    <source>
        <dbReference type="Proteomes" id="UP000694392"/>
    </source>
</evidence>
<keyword evidence="3" id="KW-0206">Cytoskeleton</keyword>
<reference evidence="7" key="2">
    <citation type="submission" date="2025-09" db="UniProtKB">
        <authorList>
            <consortium name="Ensembl"/>
        </authorList>
    </citation>
    <scope>IDENTIFICATION</scope>
</reference>
<evidence type="ECO:0000256" key="4">
    <source>
        <dbReference type="SAM" id="Coils"/>
    </source>
</evidence>
<dbReference type="Proteomes" id="UP000694392">
    <property type="component" value="Unplaced"/>
</dbReference>
<protein>
    <recommendedName>
        <fullName evidence="6">ALMS motif domain-containing protein</fullName>
    </recommendedName>
</protein>
<keyword evidence="8" id="KW-1185">Reference proteome</keyword>
<dbReference type="PANTHER" id="PTHR21553:SF26">
    <property type="entry name" value="ALMS MOTIF DOMAIN-CONTAINING PROTEIN"/>
    <property type="match status" value="1"/>
</dbReference>
<feature type="region of interest" description="Disordered" evidence="5">
    <location>
        <begin position="215"/>
        <end position="248"/>
    </location>
</feature>
<evidence type="ECO:0000259" key="6">
    <source>
        <dbReference type="Pfam" id="PF15309"/>
    </source>
</evidence>
<feature type="domain" description="ALMS motif" evidence="6">
    <location>
        <begin position="1212"/>
        <end position="1346"/>
    </location>
</feature>
<dbReference type="GO" id="GO:0005829">
    <property type="term" value="C:cytosol"/>
    <property type="evidence" value="ECO:0007669"/>
    <property type="project" value="TreeGrafter"/>
</dbReference>
<comment type="subcellular location">
    <subcellularLocation>
        <location evidence="1">Cytoplasm</location>
        <location evidence="1">Cytoskeleton</location>
        <location evidence="1">Microtubule organizing center</location>
        <location evidence="1">Centrosome</location>
    </subcellularLocation>
</comment>
<feature type="region of interest" description="Disordered" evidence="5">
    <location>
        <begin position="1024"/>
        <end position="1077"/>
    </location>
</feature>
<evidence type="ECO:0000256" key="3">
    <source>
        <dbReference type="ARBA" id="ARBA00023212"/>
    </source>
</evidence>
<name>A0A8D0H9V0_SPHPU</name>
<evidence type="ECO:0000256" key="2">
    <source>
        <dbReference type="ARBA" id="ARBA00022490"/>
    </source>
</evidence>
<reference evidence="7" key="1">
    <citation type="submission" date="2025-08" db="UniProtKB">
        <authorList>
            <consortium name="Ensembl"/>
        </authorList>
    </citation>
    <scope>IDENTIFICATION</scope>
</reference>
<feature type="region of interest" description="Disordered" evidence="5">
    <location>
        <begin position="1315"/>
        <end position="1350"/>
    </location>
</feature>
<feature type="region of interest" description="Disordered" evidence="5">
    <location>
        <begin position="1"/>
        <end position="31"/>
    </location>
</feature>
<evidence type="ECO:0000256" key="1">
    <source>
        <dbReference type="ARBA" id="ARBA00004300"/>
    </source>
</evidence>
<dbReference type="GO" id="GO:0005814">
    <property type="term" value="C:centriole"/>
    <property type="evidence" value="ECO:0007669"/>
    <property type="project" value="TreeGrafter"/>
</dbReference>
<dbReference type="OMA" id="DNWTSRC"/>
<feature type="region of interest" description="Disordered" evidence="5">
    <location>
        <begin position="847"/>
        <end position="871"/>
    </location>
</feature>
<feature type="region of interest" description="Disordered" evidence="5">
    <location>
        <begin position="543"/>
        <end position="611"/>
    </location>
</feature>
<feature type="compositionally biased region" description="Polar residues" evidence="5">
    <location>
        <begin position="1045"/>
        <end position="1054"/>
    </location>
</feature>
<dbReference type="GeneTree" id="ENSGT00940000153123"/>
<keyword evidence="2" id="KW-0963">Cytoplasm</keyword>
<dbReference type="GO" id="GO:0046599">
    <property type="term" value="P:regulation of centriole replication"/>
    <property type="evidence" value="ECO:0007669"/>
    <property type="project" value="TreeGrafter"/>
</dbReference>
<dbReference type="PANTHER" id="PTHR21553">
    <property type="entry name" value="ALMS1-RELATED"/>
    <property type="match status" value="1"/>
</dbReference>
<dbReference type="Ensembl" id="ENSSPUT00000021858.1">
    <property type="protein sequence ID" value="ENSSPUP00000020518.1"/>
    <property type="gene ID" value="ENSSPUG00000015747.1"/>
</dbReference>
<dbReference type="InterPro" id="IPR029299">
    <property type="entry name" value="ALMS_motif"/>
</dbReference>
<feature type="compositionally biased region" description="Basic and acidic residues" evidence="5">
    <location>
        <begin position="1328"/>
        <end position="1344"/>
    </location>
</feature>
<accession>A0A8D0H9V0</accession>
<evidence type="ECO:0000313" key="7">
    <source>
        <dbReference type="Ensembl" id="ENSSPUP00000020518.1"/>
    </source>
</evidence>
<feature type="compositionally biased region" description="Basic and acidic residues" evidence="5">
    <location>
        <begin position="568"/>
        <end position="587"/>
    </location>
</feature>
<dbReference type="Pfam" id="PF15309">
    <property type="entry name" value="ALMS_motif"/>
    <property type="match status" value="1"/>
</dbReference>
<organism evidence="7 8">
    <name type="scientific">Sphenodon punctatus</name>
    <name type="common">Tuatara</name>
    <name type="synonym">Hatteria punctata</name>
    <dbReference type="NCBI Taxonomy" id="8508"/>
    <lineage>
        <taxon>Eukaryota</taxon>
        <taxon>Metazoa</taxon>
        <taxon>Chordata</taxon>
        <taxon>Craniata</taxon>
        <taxon>Vertebrata</taxon>
        <taxon>Euteleostomi</taxon>
        <taxon>Lepidosauria</taxon>
        <taxon>Sphenodontia</taxon>
        <taxon>Sphenodontidae</taxon>
        <taxon>Sphenodon</taxon>
    </lineage>
</organism>
<dbReference type="GO" id="GO:0005813">
    <property type="term" value="C:centrosome"/>
    <property type="evidence" value="ECO:0007669"/>
    <property type="project" value="UniProtKB-SubCell"/>
</dbReference>
<keyword evidence="4" id="KW-0175">Coiled coil</keyword>
<sequence length="1350" mass="150821">MLTQLEAAKKREQDEKTLHSQLTQMGPDPVVNQRGVEHQTRIAAVVEMSSPLEEDHLQMIRSYQQHLLQQNRMHNQSVKEARQHLQEYQNKLKQRYPSISTTPLGSADTLELRLMNVKPLLEPPIQVQTPAMVQRVLPTEYRPTKQVRIQEHAQSLAEHSETRHMLGKQLERRDEEQQQNMGATNIAQLEQRHFRLLQQSSSSQEQMERLDVLGTSANWGSQSSKPQTRPGSVMITSQNTSVTSQPEARTQQVRFILPTENSSRASRTLQPDRSAIMAQKLPSLLLDAEAQNQTHTLAVEGTRTTSPVSFESSGFQQGPAETGVKTSFEQTCPHPLQLLSLLPSDMFMQAGGIQESMALTNGSGSLLNYSNILKLRERVLASSESIQAQQDRLKELQEQLDAQRESLLSRQRIQEELLLYKQAQLKKQMQRQEEALKGFLNKEAGQSSTCKEMTDVQKTIHFVQTHLSKEAENSYLEEVCGDASKYNENRLLSQNGSSVEQVELSQRILGREHEWRPSKPPLTKVKFGLDLEQHELSVIPEMDTPKSGRISAADNPDFVTGDGFHISTTDDRESSKCRRESPPEELSRITASLNKQRSPESPKGSNQLSSSWHEKLMVDTGGSQVRAQLKDVGDQDVPSYAAGIGRGVIICPGSSFRMDSMVALSKAWSHCSLSPQTYMQEADDDHLSSTTVSSGSFISGEKLEISPANTGPCSAIEERSHFSCPAVKESSTSPQNVSVSPAADAYWRQQESSEVPESQLCVEEMFNSTKSQIQRIIDKYTKDLISPSEKHTGFHAPAVGLDLSDTEGNFSNFHRQLFEPLEPTPDLDISSSLSQCRIFQDSKSSGSFALNPDMSETANPNLEERSNNLSPCPDANELYNILQPTEGTDEESTSLGIEEYLELLQLQSTLREPSQSADSPRDFGILSERSSEQKSEMKISTGTEICISPVSEEYEELARNIENINLQSSAEDMRSPSLSLLEEPSSFSQLMTTQSTLNETLAEHSARGNVESEQEEVYFEELPFAESDGKHENATSLRDEMNKDVVSSNPQHRTNTLEEETKFEISASPVQEAVQQSGSLLATSQHHNSNSAPVTSSGSCSLKSHIPVWETKSGRGIMEEPELTLISSSDISAAESDMEHMNSEENKENKMHNLSLTNSEQGRRGFLPLNPEAADCLFMLPDCSALAPSPKEDQSPSHKSAVMLLEFASTSGSLQEAFLKRKKDFIGKSSKRLEELKSRARNHEKPQAKTFQRDMAKRLPTPKEHSPPPPPGGAVNQLKKVGEVKVCFPEAQKAAEVRMQQHALRLYNQLAEVKARRETQNRQKLNAKNREKAREFQKKTLEKLRAKKTH</sequence>